<organism evidence="1 2">
    <name type="scientific">Brassica rapa subsp. trilocularis</name>
    <dbReference type="NCBI Taxonomy" id="1813537"/>
    <lineage>
        <taxon>Eukaryota</taxon>
        <taxon>Viridiplantae</taxon>
        <taxon>Streptophyta</taxon>
        <taxon>Embryophyta</taxon>
        <taxon>Tracheophyta</taxon>
        <taxon>Spermatophyta</taxon>
        <taxon>Magnoliopsida</taxon>
        <taxon>eudicotyledons</taxon>
        <taxon>Gunneridae</taxon>
        <taxon>Pentapetalae</taxon>
        <taxon>rosids</taxon>
        <taxon>malvids</taxon>
        <taxon>Brassicales</taxon>
        <taxon>Brassicaceae</taxon>
        <taxon>Brassiceae</taxon>
        <taxon>Brassica</taxon>
    </lineage>
</organism>
<dbReference type="EMBL" id="JADBGQ010000005">
    <property type="protein sequence ID" value="KAG5395990.1"/>
    <property type="molecule type" value="Genomic_DNA"/>
</dbReference>
<accession>A0ABQ7MC74</accession>
<sequence>MAVVSRHDHFHEPPQTPSSFSALCRFLRHDRTTSAFVYDVDVFLTCSSRSSATTIAHNHRDSSFAGVERPILGLHSSSFHAPLRPFSPDSGFAVGIEVKRSYNGDFSDFCKIGP</sequence>
<reference evidence="1 2" key="1">
    <citation type="submission" date="2021-03" db="EMBL/GenBank/DDBJ databases">
        <authorList>
            <person name="King G.J."/>
            <person name="Bancroft I."/>
            <person name="Baten A."/>
            <person name="Bloomfield J."/>
            <person name="Borpatragohain P."/>
            <person name="He Z."/>
            <person name="Irish N."/>
            <person name="Irwin J."/>
            <person name="Liu K."/>
            <person name="Mauleon R.P."/>
            <person name="Moore J."/>
            <person name="Morris R."/>
            <person name="Ostergaard L."/>
            <person name="Wang B."/>
            <person name="Wells R."/>
        </authorList>
    </citation>
    <scope>NUCLEOTIDE SEQUENCE [LARGE SCALE GENOMIC DNA]</scope>
    <source>
        <strain evidence="1">R-o-18</strain>
        <tissue evidence="1">Leaf</tissue>
    </source>
</reference>
<evidence type="ECO:0000313" key="2">
    <source>
        <dbReference type="Proteomes" id="UP000823674"/>
    </source>
</evidence>
<protein>
    <submittedName>
        <fullName evidence="1">Uncharacterized protein</fullName>
    </submittedName>
</protein>
<gene>
    <name evidence="1" type="primary">A05g500860.1_BraROA</name>
    <name evidence="1" type="ORF">IGI04_017804</name>
</gene>
<keyword evidence="2" id="KW-1185">Reference proteome</keyword>
<comment type="caution">
    <text evidence="1">The sequence shown here is derived from an EMBL/GenBank/DDBJ whole genome shotgun (WGS) entry which is preliminary data.</text>
</comment>
<name>A0ABQ7MC74_BRACM</name>
<dbReference type="Proteomes" id="UP000823674">
    <property type="component" value="Chromosome A05"/>
</dbReference>
<proteinExistence type="predicted"/>
<evidence type="ECO:0000313" key="1">
    <source>
        <dbReference type="EMBL" id="KAG5395990.1"/>
    </source>
</evidence>